<reference evidence="1 2" key="1">
    <citation type="submission" date="2017-07" db="EMBL/GenBank/DDBJ databases">
        <title>Bifidobacterium novel species.</title>
        <authorList>
            <person name="Lugli G.A."/>
            <person name="Milani C."/>
            <person name="Duranti S."/>
            <person name="Mangifesta M."/>
        </authorList>
    </citation>
    <scope>NUCLEOTIDE SEQUENCE [LARGE SCALE GENOMIC DNA]</scope>
    <source>
        <strain evidence="2">Uis1B</strain>
    </source>
</reference>
<proteinExistence type="predicted"/>
<sequence length="70" mass="7837">MNCAPTPSSVGYADSFPLWGKPPYGYVNFHRPFPWLPPQGEAKKGQLDHRLLHATPSPRQPAFTTARYSP</sequence>
<organism evidence="1 2">
    <name type="scientific">Bifidobacterium margollesii</name>
    <dbReference type="NCBI Taxonomy" id="2020964"/>
    <lineage>
        <taxon>Bacteria</taxon>
        <taxon>Bacillati</taxon>
        <taxon>Actinomycetota</taxon>
        <taxon>Actinomycetes</taxon>
        <taxon>Bifidobacteriales</taxon>
        <taxon>Bifidobacteriaceae</taxon>
        <taxon>Bifidobacterium</taxon>
    </lineage>
</organism>
<protein>
    <submittedName>
        <fullName evidence="1">Uncharacterized protein</fullName>
    </submittedName>
</protein>
<evidence type="ECO:0000313" key="1">
    <source>
        <dbReference type="EMBL" id="PLS30665.1"/>
    </source>
</evidence>
<evidence type="ECO:0000313" key="2">
    <source>
        <dbReference type="Proteomes" id="UP000235050"/>
    </source>
</evidence>
<gene>
    <name evidence="1" type="ORF">Uis1B_1492</name>
</gene>
<dbReference type="EMBL" id="NMWU01000026">
    <property type="protein sequence ID" value="PLS30665.1"/>
    <property type="molecule type" value="Genomic_DNA"/>
</dbReference>
<dbReference type="AlphaFoldDB" id="A0A2N5J904"/>
<dbReference type="Proteomes" id="UP000235050">
    <property type="component" value="Unassembled WGS sequence"/>
</dbReference>
<keyword evidence="2" id="KW-1185">Reference proteome</keyword>
<name>A0A2N5J904_9BIFI</name>
<comment type="caution">
    <text evidence="1">The sequence shown here is derived from an EMBL/GenBank/DDBJ whole genome shotgun (WGS) entry which is preliminary data.</text>
</comment>
<accession>A0A2N5J904</accession>